<evidence type="ECO:0000256" key="1">
    <source>
        <dbReference type="SAM" id="MobiDB-lite"/>
    </source>
</evidence>
<proteinExistence type="predicted"/>
<feature type="compositionally biased region" description="Basic and acidic residues" evidence="1">
    <location>
        <begin position="482"/>
        <end position="494"/>
    </location>
</feature>
<feature type="compositionally biased region" description="Polar residues" evidence="1">
    <location>
        <begin position="524"/>
        <end position="534"/>
    </location>
</feature>
<sequence length="534" mass="57610">MAAYIPGPNHMAANVKPALDRFWAALIKRWQKEAAESFLRQQAIRTGIVENADATLDWPYLKRPEVDLHRGECDYLSWGQGGDGAATPTFCEGRMPASAPPTMPARITCPLPQVMTAVHGWAKTERDAIEKKVPKFDAQELPALDAAYGALKGLYEVIAAAGPAPDGSRTAAAGSLSGRVADLSDGDGTSQNWWVEWTGLAADGFRSGFLQSTLPTLDNHRVLAVELAKLVNYRSGIIQMGRGDTLHLIDQAATALGATGTVQEGNPWVVLEGLGKVLAFTKGPAEVVGKVFDFIAFLGEELLPTHDAVRYTGDHRAIVKALSQHMDQLRDLVDAKEIAYRTGTGDLRSKLDAVGSFDLELYDLTENRATGTPAGDRKGFGANTTKLIELAEKIGLVAGAYEELPGRLAPVEDAAGQFKDREGNATPADTDVLAMVEEFRGFLSTTAARYYTARDQVAKAAEDYEESDKQVSQAFTDVLERFRSSEGGTRRPAEGFDVEDEAADTRRAATADDDPYANAEGQVYETTQHLDSAA</sequence>
<protein>
    <submittedName>
        <fullName evidence="2">Uncharacterized protein</fullName>
    </submittedName>
</protein>
<evidence type="ECO:0000313" key="2">
    <source>
        <dbReference type="EMBL" id="NUQ90100.1"/>
    </source>
</evidence>
<evidence type="ECO:0000313" key="3">
    <source>
        <dbReference type="Proteomes" id="UP000574690"/>
    </source>
</evidence>
<accession>A0A850CDT5</accession>
<dbReference type="EMBL" id="JABFXE010000706">
    <property type="protein sequence ID" value="NUQ90100.1"/>
    <property type="molecule type" value="Genomic_DNA"/>
</dbReference>
<gene>
    <name evidence="2" type="ORF">HOQ43_16760</name>
</gene>
<name>A0A850CDT5_9ACTN</name>
<dbReference type="Proteomes" id="UP000574690">
    <property type="component" value="Unassembled WGS sequence"/>
</dbReference>
<reference evidence="2 3" key="1">
    <citation type="submission" date="2020-05" db="EMBL/GenBank/DDBJ databases">
        <title>DNA-SIP metagenomic assembled genomes.</title>
        <authorList>
            <person name="Yu J."/>
        </authorList>
    </citation>
    <scope>NUCLEOTIDE SEQUENCE [LARGE SCALE GENOMIC DNA]</scope>
    <source>
        <strain evidence="2">Bin5.27</strain>
    </source>
</reference>
<organism evidence="2 3">
    <name type="scientific">Glycomyces artemisiae</name>
    <dbReference type="NCBI Taxonomy" id="1076443"/>
    <lineage>
        <taxon>Bacteria</taxon>
        <taxon>Bacillati</taxon>
        <taxon>Actinomycetota</taxon>
        <taxon>Actinomycetes</taxon>
        <taxon>Glycomycetales</taxon>
        <taxon>Glycomycetaceae</taxon>
        <taxon>Glycomyces</taxon>
    </lineage>
</organism>
<feature type="region of interest" description="Disordered" evidence="1">
    <location>
        <begin position="482"/>
        <end position="534"/>
    </location>
</feature>
<comment type="caution">
    <text evidence="2">The sequence shown here is derived from an EMBL/GenBank/DDBJ whole genome shotgun (WGS) entry which is preliminary data.</text>
</comment>
<dbReference type="AlphaFoldDB" id="A0A850CDT5"/>